<keyword evidence="2" id="KW-1185">Reference proteome</keyword>
<accession>A0ABY5JVX4</accession>
<name>A0ABY5JVX4_9BACI</name>
<organism evidence="1 2">
    <name type="scientific">Oceanobacillus jeddahense</name>
    <dbReference type="NCBI Taxonomy" id="1462527"/>
    <lineage>
        <taxon>Bacteria</taxon>
        <taxon>Bacillati</taxon>
        <taxon>Bacillota</taxon>
        <taxon>Bacilli</taxon>
        <taxon>Bacillales</taxon>
        <taxon>Bacillaceae</taxon>
        <taxon>Oceanobacillus</taxon>
    </lineage>
</organism>
<dbReference type="InterPro" id="IPR023401">
    <property type="entry name" value="ODC_N"/>
</dbReference>
<dbReference type="EMBL" id="CP101914">
    <property type="protein sequence ID" value="UUI04532.1"/>
    <property type="molecule type" value="Genomic_DNA"/>
</dbReference>
<protein>
    <submittedName>
        <fullName evidence="1">Ornithine cyclodeaminase family protein</fullName>
    </submittedName>
</protein>
<dbReference type="PANTHER" id="PTHR13812">
    <property type="entry name" value="KETIMINE REDUCTASE MU-CRYSTALLIN"/>
    <property type="match status" value="1"/>
</dbReference>
<dbReference type="SUPFAM" id="SSF51735">
    <property type="entry name" value="NAD(P)-binding Rossmann-fold domains"/>
    <property type="match status" value="1"/>
</dbReference>
<sequence>MLILNENDQRELLEMNEVIERTEDALVQYSQGNTITPIRASLPFNEGENSFLVMPSVVNASKNVGLKIVSVAPNNPGLGKKTINGVVMLSDYQTGEPIALFEGSYLTKIKTGALSGVATKYLSCKKSRKLCIIGTGAQAAGLFEAIKAVRTIEDVFLYNRTRENAETFAEYLQEHNDLQVSLFDNSNDAMENADIIVTATNSLEPVFSASLKEGTHINAVGSFKPTMQELPFDAITNADKVVVESKPTALEETGDLIHPIRAGVFSDEAIYGELGNIVSGKLPGREHEHEVTLFKSVGLAVVDIVIANYFYEKAVNKNKGKRFNL</sequence>
<dbReference type="NCBIfam" id="NF006379">
    <property type="entry name" value="PRK08618.1"/>
    <property type="match status" value="1"/>
</dbReference>
<dbReference type="InterPro" id="IPR036291">
    <property type="entry name" value="NAD(P)-bd_dom_sf"/>
</dbReference>
<dbReference type="Proteomes" id="UP001059773">
    <property type="component" value="Chromosome"/>
</dbReference>
<proteinExistence type="predicted"/>
<evidence type="ECO:0000313" key="1">
    <source>
        <dbReference type="EMBL" id="UUI04532.1"/>
    </source>
</evidence>
<reference evidence="1" key="1">
    <citation type="submission" date="2022-07" db="EMBL/GenBank/DDBJ databases">
        <title>FELIX.</title>
        <authorList>
            <person name="Wan K.H."/>
            <person name="Park S."/>
            <person name="Lawrence Q."/>
            <person name="Eichenberger J.P."/>
            <person name="Booth B.W."/>
            <person name="Piaggio A.J."/>
            <person name="Chandler J.C."/>
            <person name="Franklin A.B."/>
            <person name="Celniker S.E."/>
        </authorList>
    </citation>
    <scope>NUCLEOTIDE SEQUENCE</scope>
    <source>
        <strain evidence="1">QA-1986 374</strain>
    </source>
</reference>
<dbReference type="Pfam" id="PF02423">
    <property type="entry name" value="OCD_Mu_crystall"/>
    <property type="match status" value="1"/>
</dbReference>
<dbReference type="PIRSF" id="PIRSF001439">
    <property type="entry name" value="CryM"/>
    <property type="match status" value="1"/>
</dbReference>
<dbReference type="InterPro" id="IPR003462">
    <property type="entry name" value="ODC_Mu_crystall"/>
</dbReference>
<dbReference type="Gene3D" id="3.30.1780.10">
    <property type="entry name" value="ornithine cyclodeaminase, domain 1"/>
    <property type="match status" value="1"/>
</dbReference>
<evidence type="ECO:0000313" key="2">
    <source>
        <dbReference type="Proteomes" id="UP001059773"/>
    </source>
</evidence>
<gene>
    <name evidence="1" type="ORF">NP439_07730</name>
</gene>
<dbReference type="Gene3D" id="3.40.50.720">
    <property type="entry name" value="NAD(P)-binding Rossmann-like Domain"/>
    <property type="match status" value="1"/>
</dbReference>
<dbReference type="PANTHER" id="PTHR13812:SF19">
    <property type="entry name" value="KETIMINE REDUCTASE MU-CRYSTALLIN"/>
    <property type="match status" value="1"/>
</dbReference>
<dbReference type="RefSeq" id="WP_256709439.1">
    <property type="nucleotide sequence ID" value="NZ_CP101914.1"/>
</dbReference>